<dbReference type="EMBL" id="AEYP01053214">
    <property type="status" value="NOT_ANNOTATED_CDS"/>
    <property type="molecule type" value="Genomic_DNA"/>
</dbReference>
<accession>M3YX32</accession>
<sequence length="115" mass="11809">MVVRCPAFQQSAAAAAASAGRRRARGRGGRRAALPSRAEEGAGTSGAGGPGFSTRRSAAVSGEGRGQPRCPPQSTTGRPACPPHRTRRTASRSPAPPRGPGRGRRRSCAPPSRAW</sequence>
<organism evidence="2">
    <name type="scientific">Mustela putorius furo</name>
    <name type="common">European domestic ferret</name>
    <name type="synonym">Mustela furo</name>
    <dbReference type="NCBI Taxonomy" id="9669"/>
    <lineage>
        <taxon>Eukaryota</taxon>
        <taxon>Metazoa</taxon>
        <taxon>Chordata</taxon>
        <taxon>Craniata</taxon>
        <taxon>Vertebrata</taxon>
        <taxon>Euteleostomi</taxon>
        <taxon>Mammalia</taxon>
        <taxon>Eutheria</taxon>
        <taxon>Laurasiatheria</taxon>
        <taxon>Carnivora</taxon>
        <taxon>Caniformia</taxon>
        <taxon>Musteloidea</taxon>
        <taxon>Mustelidae</taxon>
        <taxon>Mustelinae</taxon>
        <taxon>Mustela</taxon>
    </lineage>
</organism>
<dbReference type="HOGENOM" id="CLU_2108226_0_0_1"/>
<protein>
    <submittedName>
        <fullName evidence="2">Uncharacterized protein</fullName>
    </submittedName>
</protein>
<reference evidence="2" key="1">
    <citation type="submission" date="2024-06" db="UniProtKB">
        <authorList>
            <consortium name="Ensembl"/>
        </authorList>
    </citation>
    <scope>IDENTIFICATION</scope>
</reference>
<feature type="region of interest" description="Disordered" evidence="1">
    <location>
        <begin position="17"/>
        <end position="115"/>
    </location>
</feature>
<proteinExistence type="predicted"/>
<evidence type="ECO:0000256" key="1">
    <source>
        <dbReference type="SAM" id="MobiDB-lite"/>
    </source>
</evidence>
<dbReference type="InParanoid" id="M3YX32"/>
<evidence type="ECO:0000313" key="2">
    <source>
        <dbReference type="Ensembl" id="ENSMPUP00000015892.1"/>
    </source>
</evidence>
<dbReference type="AlphaFoldDB" id="M3YX32"/>
<name>M3YX32_MUSPF</name>
<dbReference type="Ensembl" id="ENSMPUT00000016135.1">
    <property type="protein sequence ID" value="ENSMPUP00000015892.1"/>
    <property type="gene ID" value="ENSMPUG00000015998.1"/>
</dbReference>
<feature type="compositionally biased region" description="Basic residues" evidence="1">
    <location>
        <begin position="20"/>
        <end position="30"/>
    </location>
</feature>